<dbReference type="STRING" id="150121.SAMN06296010_2219"/>
<dbReference type="GO" id="GO:0005829">
    <property type="term" value="C:cytosol"/>
    <property type="evidence" value="ECO:0007669"/>
    <property type="project" value="TreeGrafter"/>
</dbReference>
<gene>
    <name evidence="4" type="ORF">SAMN06296010_2219</name>
</gene>
<evidence type="ECO:0000256" key="2">
    <source>
        <dbReference type="ARBA" id="ARBA00023027"/>
    </source>
</evidence>
<proteinExistence type="predicted"/>
<dbReference type="AlphaFoldDB" id="A0A1X7K832"/>
<dbReference type="Pfam" id="PF02826">
    <property type="entry name" value="2-Hacid_dh_C"/>
    <property type="match status" value="1"/>
</dbReference>
<keyword evidence="1" id="KW-0560">Oxidoreductase</keyword>
<dbReference type="EMBL" id="FXAY01000003">
    <property type="protein sequence ID" value="SMG36975.1"/>
    <property type="molecule type" value="Genomic_DNA"/>
</dbReference>
<evidence type="ECO:0000259" key="3">
    <source>
        <dbReference type="Pfam" id="PF02826"/>
    </source>
</evidence>
<sequence>MSSEQHREILATAAYVPADDARPVPGPIAVLPEPVQLFVDAVESAGGQVAALSARTRGLIWLDPKGSERFGEVLSENPQLSWVQLPYAGVDAFAETLKSSARPTLTVTSAKGAFAQPVAEHALMLVLALLRRLPLRLSARSWGDGTVGTSLYGLHVVIVGAGGIAIELIRLLSAFDVTITVVRRGSEPVDGASATVSTNDLDAVLPTADVVVLAAALTDDTRGLIGGRQFEQMKNSAVVVNIGRGGLIVTDALVDALQTDSIAGAGVDVTDPEPLPDGHPLWIARNIIITPHSADTPAMTRPLLARRVSNNTRAFLGHGGFDGVVDPVVGY</sequence>
<evidence type="ECO:0000256" key="1">
    <source>
        <dbReference type="ARBA" id="ARBA00023002"/>
    </source>
</evidence>
<dbReference type="PROSITE" id="PS00671">
    <property type="entry name" value="D_2_HYDROXYACID_DH_3"/>
    <property type="match status" value="1"/>
</dbReference>
<keyword evidence="5" id="KW-1185">Reference proteome</keyword>
<dbReference type="RefSeq" id="WP_085485911.1">
    <property type="nucleotide sequence ID" value="NZ_FXAY01000003.1"/>
</dbReference>
<dbReference type="PANTHER" id="PTHR10996:SF178">
    <property type="entry name" value="2-HYDROXYACID DEHYDROGENASE YGL185C-RELATED"/>
    <property type="match status" value="1"/>
</dbReference>
<protein>
    <submittedName>
        <fullName evidence="4">Phosphoglycerate dehydrogenase</fullName>
    </submittedName>
</protein>
<evidence type="ECO:0000313" key="4">
    <source>
        <dbReference type="EMBL" id="SMG36975.1"/>
    </source>
</evidence>
<dbReference type="InterPro" id="IPR029753">
    <property type="entry name" value="D-isomer_DH_CS"/>
</dbReference>
<dbReference type="OrthoDB" id="4324715at2"/>
<dbReference type="GO" id="GO:0051287">
    <property type="term" value="F:NAD binding"/>
    <property type="evidence" value="ECO:0007669"/>
    <property type="project" value="InterPro"/>
</dbReference>
<feature type="domain" description="D-isomer specific 2-hydroxyacid dehydrogenase NAD-binding" evidence="3">
    <location>
        <begin position="124"/>
        <end position="294"/>
    </location>
</feature>
<dbReference type="PANTHER" id="PTHR10996">
    <property type="entry name" value="2-HYDROXYACID DEHYDROGENASE-RELATED"/>
    <property type="match status" value="1"/>
</dbReference>
<dbReference type="GO" id="GO:0030267">
    <property type="term" value="F:glyoxylate reductase (NADPH) activity"/>
    <property type="evidence" value="ECO:0007669"/>
    <property type="project" value="TreeGrafter"/>
</dbReference>
<organism evidence="4 5">
    <name type="scientific">Agreia pratensis</name>
    <dbReference type="NCBI Taxonomy" id="150121"/>
    <lineage>
        <taxon>Bacteria</taxon>
        <taxon>Bacillati</taxon>
        <taxon>Actinomycetota</taxon>
        <taxon>Actinomycetes</taxon>
        <taxon>Micrococcales</taxon>
        <taxon>Microbacteriaceae</taxon>
        <taxon>Agreia</taxon>
    </lineage>
</organism>
<dbReference type="InterPro" id="IPR036291">
    <property type="entry name" value="NAD(P)-bd_dom_sf"/>
</dbReference>
<evidence type="ECO:0000313" key="5">
    <source>
        <dbReference type="Proteomes" id="UP000193244"/>
    </source>
</evidence>
<name>A0A1X7K832_9MICO</name>
<reference evidence="5" key="1">
    <citation type="submission" date="2017-04" db="EMBL/GenBank/DDBJ databases">
        <authorList>
            <person name="Varghese N."/>
            <person name="Submissions S."/>
        </authorList>
    </citation>
    <scope>NUCLEOTIDE SEQUENCE [LARGE SCALE GENOMIC DNA]</scope>
    <source>
        <strain evidence="5">VKM Ac-2510</strain>
    </source>
</reference>
<dbReference type="Gene3D" id="3.40.50.720">
    <property type="entry name" value="NAD(P)-binding Rossmann-like Domain"/>
    <property type="match status" value="2"/>
</dbReference>
<dbReference type="Proteomes" id="UP000193244">
    <property type="component" value="Unassembled WGS sequence"/>
</dbReference>
<dbReference type="CDD" id="cd12159">
    <property type="entry name" value="2-Hacid_dh_2"/>
    <property type="match status" value="1"/>
</dbReference>
<keyword evidence="2" id="KW-0520">NAD</keyword>
<dbReference type="InterPro" id="IPR050223">
    <property type="entry name" value="D-isomer_2-hydroxyacid_DH"/>
</dbReference>
<dbReference type="GO" id="GO:0016618">
    <property type="term" value="F:hydroxypyruvate reductase [NAD(P)H] activity"/>
    <property type="evidence" value="ECO:0007669"/>
    <property type="project" value="TreeGrafter"/>
</dbReference>
<dbReference type="SUPFAM" id="SSF51735">
    <property type="entry name" value="NAD(P)-binding Rossmann-fold domains"/>
    <property type="match status" value="1"/>
</dbReference>
<dbReference type="InterPro" id="IPR006140">
    <property type="entry name" value="D-isomer_DH_NAD-bd"/>
</dbReference>
<accession>A0A1X7K832</accession>